<reference evidence="2" key="1">
    <citation type="submission" date="2016-10" db="EMBL/GenBank/DDBJ databases">
        <authorList>
            <person name="Varghese N."/>
            <person name="Submissions S."/>
        </authorList>
    </citation>
    <scope>NUCLEOTIDE SEQUENCE [LARGE SCALE GENOMIC DNA]</scope>
    <source>
        <strain evidence="2">ATCC 700379</strain>
    </source>
</reference>
<evidence type="ECO:0000313" key="2">
    <source>
        <dbReference type="Proteomes" id="UP000198752"/>
    </source>
</evidence>
<evidence type="ECO:0000313" key="1">
    <source>
        <dbReference type="EMBL" id="SFF99680.1"/>
    </source>
</evidence>
<keyword evidence="2" id="KW-1185">Reference proteome</keyword>
<name>A0A1I2N988_9BACL</name>
<accession>A0A1I2N988</accession>
<organism evidence="1 2">
    <name type="scientific">Sporolactobacillus nakayamae</name>
    <dbReference type="NCBI Taxonomy" id="269670"/>
    <lineage>
        <taxon>Bacteria</taxon>
        <taxon>Bacillati</taxon>
        <taxon>Bacillota</taxon>
        <taxon>Bacilli</taxon>
        <taxon>Bacillales</taxon>
        <taxon>Sporolactobacillaceae</taxon>
        <taxon>Sporolactobacillus</taxon>
    </lineage>
</organism>
<dbReference type="STRING" id="269670.SAMN02982927_00335"/>
<dbReference type="Proteomes" id="UP000198752">
    <property type="component" value="Unassembled WGS sequence"/>
</dbReference>
<proteinExistence type="predicted"/>
<dbReference type="EMBL" id="FOOY01000003">
    <property type="protein sequence ID" value="SFF99680.1"/>
    <property type="molecule type" value="Genomic_DNA"/>
</dbReference>
<protein>
    <submittedName>
        <fullName evidence="1">Uncharacterized protein</fullName>
    </submittedName>
</protein>
<sequence length="44" mass="5002">MSQSHVRFLNVTESYSKAYCYTRGGSRIFHRSGILATHVIRLAS</sequence>
<dbReference type="AlphaFoldDB" id="A0A1I2N988"/>
<gene>
    <name evidence="1" type="ORF">SAMN02982927_00335</name>
</gene>